<feature type="transmembrane region" description="Helical" evidence="1">
    <location>
        <begin position="273"/>
        <end position="290"/>
    </location>
</feature>
<protein>
    <submittedName>
        <fullName evidence="2">Uncharacterized protein</fullName>
    </submittedName>
</protein>
<gene>
    <name evidence="2" type="ORF">J8F10_14605</name>
</gene>
<keyword evidence="3" id="KW-1185">Reference proteome</keyword>
<name>A0ABS5BRZ1_9BACT</name>
<feature type="transmembrane region" description="Helical" evidence="1">
    <location>
        <begin position="326"/>
        <end position="344"/>
    </location>
</feature>
<proteinExistence type="predicted"/>
<feature type="transmembrane region" description="Helical" evidence="1">
    <location>
        <begin position="244"/>
        <end position="261"/>
    </location>
</feature>
<dbReference type="Proteomes" id="UP000676565">
    <property type="component" value="Unassembled WGS sequence"/>
</dbReference>
<dbReference type="EMBL" id="JAGKQQ010000001">
    <property type="protein sequence ID" value="MBP3956507.1"/>
    <property type="molecule type" value="Genomic_DNA"/>
</dbReference>
<organism evidence="2 3">
    <name type="scientific">Gemmata palustris</name>
    <dbReference type="NCBI Taxonomy" id="2822762"/>
    <lineage>
        <taxon>Bacteria</taxon>
        <taxon>Pseudomonadati</taxon>
        <taxon>Planctomycetota</taxon>
        <taxon>Planctomycetia</taxon>
        <taxon>Gemmatales</taxon>
        <taxon>Gemmataceae</taxon>
        <taxon>Gemmata</taxon>
    </lineage>
</organism>
<sequence length="378" mass="41168">MTPPLPPVSPRPPHGPAQSWSGLAWRAGATAALVGVFYIARGALLEHFAGAGDPATTRVAAISLLLVALLAVWWQVVSRDPRFHAPILITAILALSDASFGLLENHPAPPWLVSWTDGMVLEYSPTFLTMAATVLCELILGRFMWGKWPNLASAYISGISAGILVKSSLLWPFVLCGLISITSKYVLRVSNRHLWNPTNLGMTVMLFLAPQYVASLSVQAGNNGWAVATIWVLGGMIMYKLGRFHIPLAFIIAFVPLAFLRSEITGHKWQAELAPITSPMFQLYIFFMITDPKTTVRGRGPQVLVAVLVAAAETFFRLVFKDVHSLYHALFVVGPAANLVEIYADRARKRRAKRAVAPAPEEVSEPVPAMAPAVLTKT</sequence>
<feature type="transmembrane region" description="Helical" evidence="1">
    <location>
        <begin position="220"/>
        <end position="239"/>
    </location>
</feature>
<keyword evidence="1" id="KW-0472">Membrane</keyword>
<dbReference type="RefSeq" id="WP_210654696.1">
    <property type="nucleotide sequence ID" value="NZ_JAGKQQ010000001.1"/>
</dbReference>
<keyword evidence="1" id="KW-1133">Transmembrane helix</keyword>
<accession>A0ABS5BRZ1</accession>
<comment type="caution">
    <text evidence="2">The sequence shown here is derived from an EMBL/GenBank/DDBJ whole genome shotgun (WGS) entry which is preliminary data.</text>
</comment>
<feature type="transmembrane region" description="Helical" evidence="1">
    <location>
        <begin position="20"/>
        <end position="39"/>
    </location>
</feature>
<reference evidence="2 3" key="1">
    <citation type="submission" date="2021-04" db="EMBL/GenBank/DDBJ databases">
        <authorList>
            <person name="Ivanova A."/>
        </authorList>
    </citation>
    <scope>NUCLEOTIDE SEQUENCE [LARGE SCALE GENOMIC DNA]</scope>
    <source>
        <strain evidence="2 3">G18</strain>
    </source>
</reference>
<feature type="transmembrane region" description="Helical" evidence="1">
    <location>
        <begin position="302"/>
        <end position="320"/>
    </location>
</feature>
<feature type="transmembrane region" description="Helical" evidence="1">
    <location>
        <begin position="59"/>
        <end position="77"/>
    </location>
</feature>
<evidence type="ECO:0000256" key="1">
    <source>
        <dbReference type="SAM" id="Phobius"/>
    </source>
</evidence>
<evidence type="ECO:0000313" key="3">
    <source>
        <dbReference type="Proteomes" id="UP000676565"/>
    </source>
</evidence>
<evidence type="ECO:0000313" key="2">
    <source>
        <dbReference type="EMBL" id="MBP3956507.1"/>
    </source>
</evidence>
<keyword evidence="1" id="KW-0812">Transmembrane</keyword>
<feature type="transmembrane region" description="Helical" evidence="1">
    <location>
        <begin position="123"/>
        <end position="145"/>
    </location>
</feature>